<keyword evidence="4" id="KW-1185">Reference proteome</keyword>
<dbReference type="CDD" id="cd05992">
    <property type="entry name" value="PB1"/>
    <property type="match status" value="1"/>
</dbReference>
<dbReference type="InterPro" id="IPR000270">
    <property type="entry name" value="PB1_dom"/>
</dbReference>
<feature type="region of interest" description="Disordered" evidence="1">
    <location>
        <begin position="85"/>
        <end position="156"/>
    </location>
</feature>
<reference evidence="3 4" key="1">
    <citation type="journal article" date="2015" name="Genome Biol. Evol.">
        <title>Phylogenomic analyses indicate that early fungi evolved digesting cell walls of algal ancestors of land plants.</title>
        <authorList>
            <person name="Chang Y."/>
            <person name="Wang S."/>
            <person name="Sekimoto S."/>
            <person name="Aerts A.L."/>
            <person name="Choi C."/>
            <person name="Clum A."/>
            <person name="LaButti K.M."/>
            <person name="Lindquist E.A."/>
            <person name="Yee Ngan C."/>
            <person name="Ohm R.A."/>
            <person name="Salamov A.A."/>
            <person name="Grigoriev I.V."/>
            <person name="Spatafora J.W."/>
            <person name="Berbee M.L."/>
        </authorList>
    </citation>
    <scope>NUCLEOTIDE SEQUENCE [LARGE SCALE GENOMIC DNA]</scope>
    <source>
        <strain evidence="3 4">JEL478</strain>
    </source>
</reference>
<dbReference type="Proteomes" id="UP000070544">
    <property type="component" value="Unassembled WGS sequence"/>
</dbReference>
<dbReference type="PANTHER" id="PTHR20930:SF0">
    <property type="entry name" value="PROTEIN ILRUN"/>
    <property type="match status" value="1"/>
</dbReference>
<feature type="compositionally biased region" description="Basic and acidic residues" evidence="1">
    <location>
        <begin position="219"/>
        <end position="233"/>
    </location>
</feature>
<dbReference type="SMART" id="SM00666">
    <property type="entry name" value="PB1"/>
    <property type="match status" value="1"/>
</dbReference>
<dbReference type="Gene3D" id="3.10.20.90">
    <property type="entry name" value="Phosphatidylinositol 3-kinase Catalytic Subunit, Chain A, domain 1"/>
    <property type="match status" value="1"/>
</dbReference>
<organism evidence="3 4">
    <name type="scientific">Gonapodya prolifera (strain JEL478)</name>
    <name type="common">Monoblepharis prolifera</name>
    <dbReference type="NCBI Taxonomy" id="1344416"/>
    <lineage>
        <taxon>Eukaryota</taxon>
        <taxon>Fungi</taxon>
        <taxon>Fungi incertae sedis</taxon>
        <taxon>Chytridiomycota</taxon>
        <taxon>Chytridiomycota incertae sedis</taxon>
        <taxon>Monoblepharidomycetes</taxon>
        <taxon>Monoblepharidales</taxon>
        <taxon>Gonapodyaceae</taxon>
        <taxon>Gonapodya</taxon>
    </lineage>
</organism>
<dbReference type="Pfam" id="PF00564">
    <property type="entry name" value="PB1"/>
    <property type="match status" value="1"/>
</dbReference>
<sequence length="337" mass="36268">MSTSFKVFNPASGVTRKITVQSETSWEDIENQIRSLFSFATSEVFNVTYTDQDGDVVTISTTQELRDLVAEAGKPVKFVLATAEGTKDSTQSAAPVDVDRESALEDEATPTESADKPIEEEWILEQVPPSESTNGVATEEPAPLEATAVNGGDKNETTTLEDISAAEDSVYPSANGAADQQSLLEPAETAPSLAQVAAEGVSPTKQAEAKAAETVAASRDAEAGKEVNVETKPEAGQGAQDETKEEFDEDRELRTLFEEFFTGDLASALNRLGRITAHLEATEPPQHYYIRRRVPLYHPRRIPFGLGPFGLVTPGVFWATPVVAGPGYCGRAGCHRF</sequence>
<dbReference type="OrthoDB" id="661148at2759"/>
<dbReference type="EMBL" id="KQ965792">
    <property type="protein sequence ID" value="KXS11991.1"/>
    <property type="molecule type" value="Genomic_DNA"/>
</dbReference>
<dbReference type="AlphaFoldDB" id="A0A139A5H7"/>
<accession>A0A139A5H7</accession>
<feature type="region of interest" description="Disordered" evidence="1">
    <location>
        <begin position="194"/>
        <end position="247"/>
    </location>
</feature>
<evidence type="ECO:0000313" key="4">
    <source>
        <dbReference type="Proteomes" id="UP000070544"/>
    </source>
</evidence>
<dbReference type="SUPFAM" id="SSF54277">
    <property type="entry name" value="CAD &amp; PB1 domains"/>
    <property type="match status" value="1"/>
</dbReference>
<evidence type="ECO:0000313" key="3">
    <source>
        <dbReference type="EMBL" id="KXS11991.1"/>
    </source>
</evidence>
<name>A0A139A5H7_GONPJ</name>
<feature type="compositionally biased region" description="Low complexity" evidence="1">
    <location>
        <begin position="137"/>
        <end position="148"/>
    </location>
</feature>
<dbReference type="PANTHER" id="PTHR20930">
    <property type="entry name" value="OVARIAN CARCINOMA ANTIGEN CA125-RELATED"/>
    <property type="match status" value="1"/>
</dbReference>
<protein>
    <recommendedName>
        <fullName evidence="2">PB1 domain-containing protein</fullName>
    </recommendedName>
</protein>
<feature type="domain" description="PB1" evidence="2">
    <location>
        <begin position="2"/>
        <end position="83"/>
    </location>
</feature>
<proteinExistence type="predicted"/>
<evidence type="ECO:0000256" key="1">
    <source>
        <dbReference type="SAM" id="MobiDB-lite"/>
    </source>
</evidence>
<gene>
    <name evidence="3" type="ORF">M427DRAFT_157586</name>
</gene>
<evidence type="ECO:0000259" key="2">
    <source>
        <dbReference type="SMART" id="SM00666"/>
    </source>
</evidence>